<protein>
    <submittedName>
        <fullName evidence="1">DgyrCDS1072</fullName>
    </submittedName>
</protein>
<keyword evidence="2" id="KW-1185">Reference proteome</keyword>
<dbReference type="AlphaFoldDB" id="A0A7I8VB89"/>
<evidence type="ECO:0000313" key="1">
    <source>
        <dbReference type="EMBL" id="CAD5111798.1"/>
    </source>
</evidence>
<proteinExistence type="predicted"/>
<comment type="caution">
    <text evidence="1">The sequence shown here is derived from an EMBL/GenBank/DDBJ whole genome shotgun (WGS) entry which is preliminary data.</text>
</comment>
<gene>
    <name evidence="1" type="ORF">DGYR_LOCUS1030</name>
</gene>
<evidence type="ECO:0000313" key="2">
    <source>
        <dbReference type="Proteomes" id="UP000549394"/>
    </source>
</evidence>
<accession>A0A7I8VB89</accession>
<reference evidence="1 2" key="1">
    <citation type="submission" date="2020-08" db="EMBL/GenBank/DDBJ databases">
        <authorList>
            <person name="Hejnol A."/>
        </authorList>
    </citation>
    <scope>NUCLEOTIDE SEQUENCE [LARGE SCALE GENOMIC DNA]</scope>
</reference>
<name>A0A7I8VB89_9ANNE</name>
<dbReference type="Proteomes" id="UP000549394">
    <property type="component" value="Unassembled WGS sequence"/>
</dbReference>
<sequence length="471" mass="53573">MTFAPRNSQFKLPSKTRKSINTTNYSQKVDIFSGWKTETDLTEFCYWAEQRQQTKTKYETKRLSKLCVHYELLCNFGPICESLIDRSDRIIQQYKTEKQTDNKTNKSNTLLKTKEVKSRVIDEDWIDCGIPHREDKTTDDFGMKKGISTTSFDELSQTVQRGENNLLHDQNRTTPPLDSQIEEKECLNNSKSTRLTPDKVSVVGENGKPSSVTELERNLSKTKRLLSLHRSNPNEQSKSNVIDVISKPSIKYSYTQSKIELNPNNITKLERVPENLRNLLSKTKTKPQSAPSAYHGICCMKIEKKQPNSLPEQIEKRVFPKKTISLKKVTLRGNLGDEENEEVITTFPFFSASRPLKDTDNLDNSKKSVFPIVHLLQEDLESVEPFSCKLGPPGFRPGIGGKNVLHRARDVANKRMMNTIGLFNNSTSSASSFRRTSSASRKLGRLQCSSGTKIRTSEELITNLIHDNDLS</sequence>
<organism evidence="1 2">
    <name type="scientific">Dimorphilus gyrociliatus</name>
    <dbReference type="NCBI Taxonomy" id="2664684"/>
    <lineage>
        <taxon>Eukaryota</taxon>
        <taxon>Metazoa</taxon>
        <taxon>Spiralia</taxon>
        <taxon>Lophotrochozoa</taxon>
        <taxon>Annelida</taxon>
        <taxon>Polychaeta</taxon>
        <taxon>Polychaeta incertae sedis</taxon>
        <taxon>Dinophilidae</taxon>
        <taxon>Dimorphilus</taxon>
    </lineage>
</organism>
<dbReference type="EMBL" id="CAJFCJ010000002">
    <property type="protein sequence ID" value="CAD5111798.1"/>
    <property type="molecule type" value="Genomic_DNA"/>
</dbReference>